<reference evidence="4 5" key="1">
    <citation type="journal article" date="2018" name="PLoS Genet.">
        <title>Population sequencing reveals clonal diversity and ancestral inbreeding in the grapevine cultivar Chardonnay.</title>
        <authorList>
            <person name="Roach M.J."/>
            <person name="Johnson D.L."/>
            <person name="Bohlmann J."/>
            <person name="van Vuuren H.J."/>
            <person name="Jones S.J."/>
            <person name="Pretorius I.S."/>
            <person name="Schmidt S.A."/>
            <person name="Borneman A.R."/>
        </authorList>
    </citation>
    <scope>NUCLEOTIDE SEQUENCE [LARGE SCALE GENOMIC DNA]</scope>
    <source>
        <strain evidence="5">cv. Chardonnay</strain>
        <tissue evidence="4">Leaf</tissue>
    </source>
</reference>
<feature type="domain" description="Pleckstrin-like plant" evidence="3">
    <location>
        <begin position="386"/>
        <end position="486"/>
    </location>
</feature>
<dbReference type="PANTHER" id="PTHR31351:SF4">
    <property type="entry name" value="AUXIN CANALIZATION PROTEIN (DUF828)"/>
    <property type="match status" value="1"/>
</dbReference>
<dbReference type="AlphaFoldDB" id="A0A438KM61"/>
<organism evidence="4 5">
    <name type="scientific">Vitis vinifera</name>
    <name type="common">Grape</name>
    <dbReference type="NCBI Taxonomy" id="29760"/>
    <lineage>
        <taxon>Eukaryota</taxon>
        <taxon>Viridiplantae</taxon>
        <taxon>Streptophyta</taxon>
        <taxon>Embryophyta</taxon>
        <taxon>Tracheophyta</taxon>
        <taxon>Spermatophyta</taxon>
        <taxon>Magnoliopsida</taxon>
        <taxon>eudicotyledons</taxon>
        <taxon>Gunneridae</taxon>
        <taxon>Pentapetalae</taxon>
        <taxon>rosids</taxon>
        <taxon>Vitales</taxon>
        <taxon>Vitaceae</taxon>
        <taxon>Viteae</taxon>
        <taxon>Vitis</taxon>
    </lineage>
</organism>
<evidence type="ECO:0000259" key="2">
    <source>
        <dbReference type="Pfam" id="PF05703"/>
    </source>
</evidence>
<dbReference type="Pfam" id="PF05703">
    <property type="entry name" value="Auxin_canalis"/>
    <property type="match status" value="1"/>
</dbReference>
<proteinExistence type="predicted"/>
<dbReference type="InterPro" id="IPR013666">
    <property type="entry name" value="PH_pln"/>
</dbReference>
<feature type="compositionally biased region" description="Polar residues" evidence="1">
    <location>
        <begin position="97"/>
        <end position="132"/>
    </location>
</feature>
<gene>
    <name evidence="4" type="primary">VAB_0</name>
    <name evidence="4" type="ORF">CK203_001169</name>
</gene>
<evidence type="ECO:0000256" key="1">
    <source>
        <dbReference type="SAM" id="MobiDB-lite"/>
    </source>
</evidence>
<feature type="region of interest" description="Disordered" evidence="1">
    <location>
        <begin position="97"/>
        <end position="136"/>
    </location>
</feature>
<comment type="caution">
    <text evidence="4">The sequence shown here is derived from an EMBL/GenBank/DDBJ whole genome shotgun (WGS) entry which is preliminary data.</text>
</comment>
<evidence type="ECO:0000313" key="5">
    <source>
        <dbReference type="Proteomes" id="UP000288805"/>
    </source>
</evidence>
<dbReference type="EMBL" id="QGNW01000004">
    <property type="protein sequence ID" value="RVX22286.1"/>
    <property type="molecule type" value="Genomic_DNA"/>
</dbReference>
<evidence type="ECO:0000313" key="4">
    <source>
        <dbReference type="EMBL" id="RVX22286.1"/>
    </source>
</evidence>
<dbReference type="Proteomes" id="UP000288805">
    <property type="component" value="Unassembled WGS sequence"/>
</dbReference>
<feature type="domain" description="VAN3-binding protein-like auxin canalisation" evidence="2">
    <location>
        <begin position="19"/>
        <end position="345"/>
    </location>
</feature>
<protein>
    <submittedName>
        <fullName evidence="4">VAN3-binding protein</fullName>
    </submittedName>
</protein>
<name>A0A438KM61_VITVI</name>
<dbReference type="Pfam" id="PF08458">
    <property type="entry name" value="PH_2"/>
    <property type="match status" value="1"/>
</dbReference>
<dbReference type="PANTHER" id="PTHR31351">
    <property type="entry name" value="EXPRESSED PROTEIN"/>
    <property type="match status" value="1"/>
</dbReference>
<dbReference type="InterPro" id="IPR040269">
    <property type="entry name" value="VAB"/>
</dbReference>
<dbReference type="InterPro" id="IPR008546">
    <property type="entry name" value="VAN3-bd-like_auxin_canal"/>
</dbReference>
<evidence type="ECO:0000259" key="3">
    <source>
        <dbReference type="Pfam" id="PF08458"/>
    </source>
</evidence>
<feature type="region of interest" description="Disordered" evidence="1">
    <location>
        <begin position="1"/>
        <end position="25"/>
    </location>
</feature>
<accession>A0A438KM61</accession>
<sequence>MDKTVGDPWKSDTGLFRPPETPREPMEFLSRSWSVSALEVSKALAPTQMQALSKTLSGGGGFAIPEDIAGEVEEAAISGNPFSFASSETSQLVMERIMSQSQEVSPRTSGRLSHSSGPLNGTQSCGSLTDSPPVSPSEIDDLKVCVDHPFSPGHRRHLTPKLNFPTGVWDTLLASSMTNTHSSMQFCRSNNPVNTQYRPATTGKTVGRWLKDRKEKKKEETRAQNAQLHATVSVAGVAAAIAAIAAATAASSGAGKDEQMAKTDMAVASAATLVAAQCVEAAEAMGAEREHLASVVGSAVNVRSAGDIMTLTAAAATALRGAATLKARALKEVWNIAAVIPVDKGMGIGGGNGSNGNSNSSYSGELVAEENFLGICSRELLARGCELLKRTRKGDLHWKVVSVYINRMGQVMLKMKSRHVAGTITKKKRVNVVLEVCKDMPAWPGRHLLEGGEHRRYFGLKTIQRGVIEFECRNQREYDIWTHGVSGSSPLLEKETTDIEFEISQAKK</sequence>